<organism evidence="1">
    <name type="scientific">Strombidium inclinatum</name>
    <dbReference type="NCBI Taxonomy" id="197538"/>
    <lineage>
        <taxon>Eukaryota</taxon>
        <taxon>Sar</taxon>
        <taxon>Alveolata</taxon>
        <taxon>Ciliophora</taxon>
        <taxon>Intramacronucleata</taxon>
        <taxon>Spirotrichea</taxon>
        <taxon>Oligotrichia</taxon>
        <taxon>Strombidiidae</taxon>
        <taxon>Strombidium</taxon>
    </lineage>
</organism>
<dbReference type="EMBL" id="HBIH01021606">
    <property type="protein sequence ID" value="CAE0327941.1"/>
    <property type="molecule type" value="Transcribed_RNA"/>
</dbReference>
<accession>A0A7S3IMW7</accession>
<reference evidence="1" key="1">
    <citation type="submission" date="2021-01" db="EMBL/GenBank/DDBJ databases">
        <authorList>
            <person name="Corre E."/>
            <person name="Pelletier E."/>
            <person name="Niang G."/>
            <person name="Scheremetjew M."/>
            <person name="Finn R."/>
            <person name="Kale V."/>
            <person name="Holt S."/>
            <person name="Cochrane G."/>
            <person name="Meng A."/>
            <person name="Brown T."/>
            <person name="Cohen L."/>
        </authorList>
    </citation>
    <scope>NUCLEOTIDE SEQUENCE</scope>
    <source>
        <strain evidence="1">S3</strain>
    </source>
</reference>
<proteinExistence type="predicted"/>
<name>A0A7S3IMW7_9SPIT</name>
<sequence>MSSDYFKYYDIKGVYLDAKKELQVDIQILTDGFTTEANTNFLNNLVANQDQVMCCYEDIPGQKYAVKKNLNGFARIVTYSYLGGSVVLREGHFMDGVQNNFGRIVDLRNDDQELSFVGWFPQANIAGKGISKQGNKMFEGEFSPSKEFGASAGDYSSLLNKFEIKTFEGREKGPWWQMFPS</sequence>
<dbReference type="AlphaFoldDB" id="A0A7S3IMW7"/>
<gene>
    <name evidence="1" type="ORF">SINC0208_LOCUS8568</name>
</gene>
<protein>
    <submittedName>
        <fullName evidence="1">Uncharacterized protein</fullName>
    </submittedName>
</protein>
<evidence type="ECO:0000313" key="1">
    <source>
        <dbReference type="EMBL" id="CAE0327941.1"/>
    </source>
</evidence>